<name>L8FUP0_PSED2</name>
<keyword evidence="1" id="KW-1133">Transmembrane helix</keyword>
<dbReference type="InParanoid" id="L8FUP0"/>
<reference evidence="3" key="1">
    <citation type="submission" date="2010-09" db="EMBL/GenBank/DDBJ databases">
        <title>The genome sequence of Geomyces destructans 20631-21.</title>
        <authorList>
            <consortium name="The Broad Institute Genome Sequencing Platform"/>
            <person name="Cuomo C.A."/>
            <person name="Blehert D.S."/>
            <person name="Lorch J.M."/>
            <person name="Young S.K."/>
            <person name="Zeng Q."/>
            <person name="Gargeya S."/>
            <person name="Fitzgerald M."/>
            <person name="Haas B."/>
            <person name="Abouelleil A."/>
            <person name="Alvarado L."/>
            <person name="Arachchi H.M."/>
            <person name="Berlin A."/>
            <person name="Brown A."/>
            <person name="Chapman S.B."/>
            <person name="Chen Z."/>
            <person name="Dunbar C."/>
            <person name="Freedman E."/>
            <person name="Gearin G."/>
            <person name="Gellesch M."/>
            <person name="Goldberg J."/>
            <person name="Griggs A."/>
            <person name="Gujja S."/>
            <person name="Heiman D."/>
            <person name="Howarth C."/>
            <person name="Larson L."/>
            <person name="Lui A."/>
            <person name="MacDonald P.J.P."/>
            <person name="Montmayeur A."/>
            <person name="Murphy C."/>
            <person name="Neiman D."/>
            <person name="Pearson M."/>
            <person name="Priest M."/>
            <person name="Roberts A."/>
            <person name="Saif S."/>
            <person name="Shea T."/>
            <person name="Shenoy N."/>
            <person name="Sisk P."/>
            <person name="Stolte C."/>
            <person name="Sykes S."/>
            <person name="Wortman J."/>
            <person name="Nusbaum C."/>
            <person name="Birren B."/>
        </authorList>
    </citation>
    <scope>NUCLEOTIDE SEQUENCE [LARGE SCALE GENOMIC DNA]</scope>
    <source>
        <strain evidence="3">ATCC MYA-4855 / 20631-21</strain>
    </source>
</reference>
<feature type="transmembrane region" description="Helical" evidence="1">
    <location>
        <begin position="40"/>
        <end position="70"/>
    </location>
</feature>
<keyword evidence="1" id="KW-0812">Transmembrane</keyword>
<sequence>MDIVAALVAMAAGFCLLFHYALHFAGVLTSERAAGDYWRMAWHLTCAAAGLCTIMTAARVLMAAIFIMLLGQMSAVSAAPLKIKAQVELYCGLLSGNWCALNRMRPRLEALGYHVVSHWHLAYPPAVSAPAKAFGLKVYRIGHSAGADL</sequence>
<keyword evidence="3" id="KW-1185">Reference proteome</keyword>
<dbReference type="Proteomes" id="UP000011064">
    <property type="component" value="Unassembled WGS sequence"/>
</dbReference>
<evidence type="ECO:0000313" key="2">
    <source>
        <dbReference type="EMBL" id="ELR03466.1"/>
    </source>
</evidence>
<evidence type="ECO:0000313" key="3">
    <source>
        <dbReference type="Proteomes" id="UP000011064"/>
    </source>
</evidence>
<evidence type="ECO:0000256" key="1">
    <source>
        <dbReference type="SAM" id="Phobius"/>
    </source>
</evidence>
<protein>
    <submittedName>
        <fullName evidence="2">Uncharacterized protein</fullName>
    </submittedName>
</protein>
<dbReference type="EMBL" id="GL574649">
    <property type="protein sequence ID" value="ELR03466.1"/>
    <property type="molecule type" value="Genomic_DNA"/>
</dbReference>
<dbReference type="HOGENOM" id="CLU_1754117_0_0_1"/>
<gene>
    <name evidence="2" type="ORF">GMDG_08910</name>
</gene>
<organism evidence="2 3">
    <name type="scientific">Pseudogymnoascus destructans (strain ATCC MYA-4855 / 20631-21)</name>
    <name type="common">Bat white-nose syndrome fungus</name>
    <name type="synonym">Geomyces destructans</name>
    <dbReference type="NCBI Taxonomy" id="658429"/>
    <lineage>
        <taxon>Eukaryota</taxon>
        <taxon>Fungi</taxon>
        <taxon>Dikarya</taxon>
        <taxon>Ascomycota</taxon>
        <taxon>Pezizomycotina</taxon>
        <taxon>Leotiomycetes</taxon>
        <taxon>Thelebolales</taxon>
        <taxon>Thelebolaceae</taxon>
        <taxon>Pseudogymnoascus</taxon>
    </lineage>
</organism>
<dbReference type="AlphaFoldDB" id="L8FUP0"/>
<accession>L8FUP0</accession>
<proteinExistence type="predicted"/>
<dbReference type="VEuPathDB" id="FungiDB:GMDG_08910"/>
<feature type="non-terminal residue" evidence="2">
    <location>
        <position position="149"/>
    </location>
</feature>
<keyword evidence="1" id="KW-0472">Membrane</keyword>